<evidence type="ECO:0000313" key="8">
    <source>
        <dbReference type="EMBL" id="KAF2174470.1"/>
    </source>
</evidence>
<feature type="transmembrane region" description="Helical" evidence="6">
    <location>
        <begin position="195"/>
        <end position="216"/>
    </location>
</feature>
<dbReference type="EMBL" id="ML994893">
    <property type="protein sequence ID" value="KAF2174470.1"/>
    <property type="molecule type" value="Genomic_DNA"/>
</dbReference>
<feature type="domain" description="Rhodopsin" evidence="7">
    <location>
        <begin position="13"/>
        <end position="257"/>
    </location>
</feature>
<organism evidence="8 9">
    <name type="scientific">Zopfia rhizophila CBS 207.26</name>
    <dbReference type="NCBI Taxonomy" id="1314779"/>
    <lineage>
        <taxon>Eukaryota</taxon>
        <taxon>Fungi</taxon>
        <taxon>Dikarya</taxon>
        <taxon>Ascomycota</taxon>
        <taxon>Pezizomycotina</taxon>
        <taxon>Dothideomycetes</taxon>
        <taxon>Dothideomycetes incertae sedis</taxon>
        <taxon>Zopfiaceae</taxon>
        <taxon>Zopfia</taxon>
    </lineage>
</organism>
<dbReference type="Proteomes" id="UP000800200">
    <property type="component" value="Unassembled WGS sequence"/>
</dbReference>
<evidence type="ECO:0000256" key="2">
    <source>
        <dbReference type="ARBA" id="ARBA00022692"/>
    </source>
</evidence>
<evidence type="ECO:0000259" key="7">
    <source>
        <dbReference type="Pfam" id="PF20684"/>
    </source>
</evidence>
<evidence type="ECO:0000256" key="6">
    <source>
        <dbReference type="SAM" id="Phobius"/>
    </source>
</evidence>
<feature type="non-terminal residue" evidence="8">
    <location>
        <position position="1"/>
    </location>
</feature>
<feature type="transmembrane region" description="Helical" evidence="6">
    <location>
        <begin position="115"/>
        <end position="138"/>
    </location>
</feature>
<keyword evidence="2 6" id="KW-0812">Transmembrane</keyword>
<protein>
    <recommendedName>
        <fullName evidence="7">Rhodopsin domain-containing protein</fullName>
    </recommendedName>
</protein>
<evidence type="ECO:0000313" key="9">
    <source>
        <dbReference type="Proteomes" id="UP000800200"/>
    </source>
</evidence>
<proteinExistence type="inferred from homology"/>
<feature type="transmembrane region" description="Helical" evidence="6">
    <location>
        <begin position="33"/>
        <end position="55"/>
    </location>
</feature>
<dbReference type="AlphaFoldDB" id="A0A6A6D922"/>
<comment type="similarity">
    <text evidence="5">Belongs to the SAT4 family.</text>
</comment>
<evidence type="ECO:0000256" key="4">
    <source>
        <dbReference type="ARBA" id="ARBA00023136"/>
    </source>
</evidence>
<gene>
    <name evidence="8" type="ORF">K469DRAFT_614309</name>
</gene>
<feature type="transmembrane region" description="Helical" evidence="6">
    <location>
        <begin position="85"/>
        <end position="103"/>
    </location>
</feature>
<keyword evidence="4 6" id="KW-0472">Membrane</keyword>
<feature type="transmembrane region" description="Helical" evidence="6">
    <location>
        <begin position="228"/>
        <end position="248"/>
    </location>
</feature>
<dbReference type="PANTHER" id="PTHR33048">
    <property type="entry name" value="PTH11-LIKE INTEGRAL MEMBRANE PROTEIN (AFU_ORTHOLOGUE AFUA_5G11245)"/>
    <property type="match status" value="1"/>
</dbReference>
<dbReference type="PANTHER" id="PTHR33048:SF92">
    <property type="entry name" value="INTEGRAL MEMBRANE PROTEIN"/>
    <property type="match status" value="1"/>
</dbReference>
<name>A0A6A6D922_9PEZI</name>
<comment type="subcellular location">
    <subcellularLocation>
        <location evidence="1">Membrane</location>
        <topology evidence="1">Multi-pass membrane protein</topology>
    </subcellularLocation>
</comment>
<dbReference type="Pfam" id="PF20684">
    <property type="entry name" value="Fung_rhodopsin"/>
    <property type="match status" value="1"/>
</dbReference>
<keyword evidence="3 6" id="KW-1133">Transmembrane helix</keyword>
<evidence type="ECO:0000256" key="1">
    <source>
        <dbReference type="ARBA" id="ARBA00004141"/>
    </source>
</evidence>
<dbReference type="InterPro" id="IPR052337">
    <property type="entry name" value="SAT4-like"/>
</dbReference>
<evidence type="ECO:0000256" key="5">
    <source>
        <dbReference type="ARBA" id="ARBA00038359"/>
    </source>
</evidence>
<dbReference type="InterPro" id="IPR049326">
    <property type="entry name" value="Rhodopsin_dom_fungi"/>
</dbReference>
<feature type="transmembrane region" description="Helical" evidence="6">
    <location>
        <begin position="6"/>
        <end position="21"/>
    </location>
</feature>
<feature type="transmembrane region" description="Helical" evidence="6">
    <location>
        <begin position="164"/>
        <end position="183"/>
    </location>
</feature>
<reference evidence="8" key="1">
    <citation type="journal article" date="2020" name="Stud. Mycol.">
        <title>101 Dothideomycetes genomes: a test case for predicting lifestyles and emergence of pathogens.</title>
        <authorList>
            <person name="Haridas S."/>
            <person name="Albert R."/>
            <person name="Binder M."/>
            <person name="Bloem J."/>
            <person name="Labutti K."/>
            <person name="Salamov A."/>
            <person name="Andreopoulos B."/>
            <person name="Baker S."/>
            <person name="Barry K."/>
            <person name="Bills G."/>
            <person name="Bluhm B."/>
            <person name="Cannon C."/>
            <person name="Castanera R."/>
            <person name="Culley D."/>
            <person name="Daum C."/>
            <person name="Ezra D."/>
            <person name="Gonzalez J."/>
            <person name="Henrissat B."/>
            <person name="Kuo A."/>
            <person name="Liang C."/>
            <person name="Lipzen A."/>
            <person name="Lutzoni F."/>
            <person name="Magnuson J."/>
            <person name="Mondo S."/>
            <person name="Nolan M."/>
            <person name="Ohm R."/>
            <person name="Pangilinan J."/>
            <person name="Park H.-J."/>
            <person name="Ramirez L."/>
            <person name="Alfaro M."/>
            <person name="Sun H."/>
            <person name="Tritt A."/>
            <person name="Yoshinaga Y."/>
            <person name="Zwiers L.-H."/>
            <person name="Turgeon B."/>
            <person name="Goodwin S."/>
            <person name="Spatafora J."/>
            <person name="Crous P."/>
            <person name="Grigoriev I."/>
        </authorList>
    </citation>
    <scope>NUCLEOTIDE SEQUENCE</scope>
    <source>
        <strain evidence="8">CBS 207.26</strain>
    </source>
</reference>
<evidence type="ECO:0000256" key="3">
    <source>
        <dbReference type="ARBA" id="ARBA00022989"/>
    </source>
</evidence>
<dbReference type="GO" id="GO:0016020">
    <property type="term" value="C:membrane"/>
    <property type="evidence" value="ECO:0007669"/>
    <property type="project" value="UniProtKB-SubCell"/>
</dbReference>
<accession>A0A6A6D922</accession>
<dbReference type="OrthoDB" id="444631at2759"/>
<keyword evidence="9" id="KW-1185">Reference proteome</keyword>
<sequence length="332" mass="37548">WVFLGIALLMIIARLYLRLKINQEQLIPSDWFIILAWFASMSNASFDIVFMHLGILKPEMDATLSLVEDLDVLQTVLRYFWATNFPFYATIYLCKASVLAFYLDLFPRHVHLHRTLLYVVIGYSVAGFAISICMTLFLCFPVERQWSIGARMCPPKATHTNFQVGWALHFSSDIFIFLLPFLILRKLQVKRLVKLSVYCIFGLGVINITICFTRFVTIELSHPKGVPLTLVSLWYLLDGNIGVIIACLPSLRPYLRRIHSGTYGSQSGMYKHGTTSGGRMTAHVAATGNFDRIEDMPKDGHIHARTEVTLHARSGNETGSDIELVSVVSPKI</sequence>